<gene>
    <name evidence="2" type="primary">ltrA</name>
    <name evidence="2" type="ORF">FGU65_12235</name>
</gene>
<dbReference type="PROSITE" id="PS50878">
    <property type="entry name" value="RT_POL"/>
    <property type="match status" value="1"/>
</dbReference>
<dbReference type="Pfam" id="PF00078">
    <property type="entry name" value="RVT_1"/>
    <property type="match status" value="1"/>
</dbReference>
<dbReference type="SUPFAM" id="SSF56672">
    <property type="entry name" value="DNA/RNA polymerases"/>
    <property type="match status" value="1"/>
</dbReference>
<dbReference type="InterPro" id="IPR043128">
    <property type="entry name" value="Rev_trsase/Diguanyl_cyclase"/>
</dbReference>
<dbReference type="NCBIfam" id="TIGR04416">
    <property type="entry name" value="group_II_RT_mat"/>
    <property type="match status" value="1"/>
</dbReference>
<evidence type="ECO:0000313" key="3">
    <source>
        <dbReference type="Proteomes" id="UP001168338"/>
    </source>
</evidence>
<dbReference type="InterPro" id="IPR000477">
    <property type="entry name" value="RT_dom"/>
</dbReference>
<dbReference type="EC" id="2.7.7.49" evidence="2"/>
<dbReference type="Pfam" id="PF13655">
    <property type="entry name" value="RVT_N"/>
    <property type="match status" value="1"/>
</dbReference>
<protein>
    <submittedName>
        <fullName evidence="2">Group II intron reverse transcriptase/maturase</fullName>
        <ecNumber evidence="2">2.7.7.49</ecNumber>
    </submittedName>
</protein>
<comment type="caution">
    <text evidence="2">The sequence shown here is derived from an EMBL/GenBank/DDBJ whole genome shotgun (WGS) entry which is preliminary data.</text>
</comment>
<dbReference type="PANTHER" id="PTHR34047:SF8">
    <property type="entry name" value="PROTEIN YKFC"/>
    <property type="match status" value="1"/>
</dbReference>
<organism evidence="2 3">
    <name type="scientific">Methanoculleus frigidifontis</name>
    <dbReference type="NCBI Taxonomy" id="2584085"/>
    <lineage>
        <taxon>Archaea</taxon>
        <taxon>Methanobacteriati</taxon>
        <taxon>Methanobacteriota</taxon>
        <taxon>Stenosarchaea group</taxon>
        <taxon>Methanomicrobia</taxon>
        <taxon>Methanomicrobiales</taxon>
        <taxon>Methanomicrobiaceae</taxon>
        <taxon>Methanoculleus</taxon>
    </lineage>
</organism>
<keyword evidence="2" id="KW-0808">Transferase</keyword>
<dbReference type="GO" id="GO:0003964">
    <property type="term" value="F:RNA-directed DNA polymerase activity"/>
    <property type="evidence" value="ECO:0007669"/>
    <property type="project" value="UniProtKB-KW"/>
</dbReference>
<accession>A0ABT8MCL9</accession>
<feature type="domain" description="Reverse transcriptase" evidence="1">
    <location>
        <begin position="100"/>
        <end position="327"/>
    </location>
</feature>
<dbReference type="InterPro" id="IPR025960">
    <property type="entry name" value="RVT_N"/>
</dbReference>
<evidence type="ECO:0000259" key="1">
    <source>
        <dbReference type="PROSITE" id="PS50878"/>
    </source>
</evidence>
<dbReference type="Proteomes" id="UP001168338">
    <property type="component" value="Unassembled WGS sequence"/>
</dbReference>
<keyword evidence="3" id="KW-1185">Reference proteome</keyword>
<dbReference type="InterPro" id="IPR051083">
    <property type="entry name" value="GrpII_Intron_Splice-Mob/Def"/>
</dbReference>
<dbReference type="InterPro" id="IPR013597">
    <property type="entry name" value="Mat_intron_G2"/>
</dbReference>
<keyword evidence="2" id="KW-0548">Nucleotidyltransferase</keyword>
<dbReference type="PANTHER" id="PTHR34047">
    <property type="entry name" value="NUCLEAR INTRON MATURASE 1, MITOCHONDRIAL-RELATED"/>
    <property type="match status" value="1"/>
</dbReference>
<keyword evidence="2" id="KW-0695">RNA-directed DNA polymerase</keyword>
<name>A0ABT8MCL9_9EURY</name>
<dbReference type="CDD" id="cd01651">
    <property type="entry name" value="RT_G2_intron"/>
    <property type="match status" value="1"/>
</dbReference>
<dbReference type="InterPro" id="IPR030931">
    <property type="entry name" value="Group_II_RT_mat"/>
</dbReference>
<reference evidence="2" key="1">
    <citation type="submission" date="2019-05" db="EMBL/GenBank/DDBJ databases">
        <title>Methanoculleus sp. FWC-SCC1, a methanogenic archaeon isolated from deep marine cold seep.</title>
        <authorList>
            <person name="Chen Y.-W."/>
            <person name="Chen S.-C."/>
            <person name="Teng N.-H."/>
            <person name="Lai M.-C."/>
        </authorList>
    </citation>
    <scope>NUCLEOTIDE SEQUENCE</scope>
    <source>
        <strain evidence="2">FWC-SCC1</strain>
    </source>
</reference>
<evidence type="ECO:0000313" key="2">
    <source>
        <dbReference type="EMBL" id="MDN7025649.1"/>
    </source>
</evidence>
<dbReference type="EMBL" id="VCYH01000009">
    <property type="protein sequence ID" value="MDN7025649.1"/>
    <property type="molecule type" value="Genomic_DNA"/>
</dbReference>
<dbReference type="InterPro" id="IPR043502">
    <property type="entry name" value="DNA/RNA_pol_sf"/>
</dbReference>
<proteinExistence type="predicted"/>
<sequence length="502" mass="58129">MKVCHSTTPNGEKHTDKELARQWNAIDWDNVSSAVNRLQTRIAKATQEGKWNLVKRLNYLLTHSHSAKLLAVRIVTQNKGRHTPGVDGDLWTTASAKMQAVMSLTDRQYRAQPLRRVYIPKPGKDTKRPISIPTMYDRAMQALYALALQPIAETTADPRSFGFRLFRCAQDASRYAFTCLMRKGSNPWILEGDIKGCFDTIAHDWLRENIPMDRSVLAQFLKAGFVFDTVLYPTDKGTPQGGIISPLLANMTLDGMEKILTARFPKVNVHFVRYADDFLVIAPTKERAEEARDIIREFLAERGLELSAEKTVITHIDDGFDFLGYNFRKYNGALLVKPSRKSVKAISEKIKAIVKKARAWTQDRLIMALNPVIRGWSNYHRHNAAKGTFGYLDHYVWTVTWKWGKHRHPTKGHKWIARRYWHSEGNRNWIFQTKENTLLLFEDATIRRHTIPRLTANPYLERNYFLNRRERMKRQTPWVQTSLSYFALPPENRVVECMSVLR</sequence>
<dbReference type="Gene3D" id="3.30.70.270">
    <property type="match status" value="1"/>
</dbReference>
<dbReference type="Pfam" id="PF08388">
    <property type="entry name" value="GIIM"/>
    <property type="match status" value="1"/>
</dbReference>